<name>A0A9Q9EF90_9PEZI</name>
<evidence type="ECO:0000313" key="3">
    <source>
        <dbReference type="Proteomes" id="UP001056384"/>
    </source>
</evidence>
<dbReference type="OrthoDB" id="1112980at2759"/>
<dbReference type="GO" id="GO:0000492">
    <property type="term" value="P:box C/D snoRNP assembly"/>
    <property type="evidence" value="ECO:0007669"/>
    <property type="project" value="InterPro"/>
</dbReference>
<dbReference type="PANTHER" id="PTHR38489:SF1">
    <property type="entry name" value="HISTONE CHAPERONE DOMAIN-CONTAINING PROTEIN"/>
    <property type="match status" value="1"/>
</dbReference>
<proteinExistence type="predicted"/>
<sequence>MSAPMLLPHESSGSSTVSSEKRPSDDTAPASVSSSHTSLSEVDSEPASDSEASQDSSSADDEVDAEDEEEQREPAQVTSGLRPFGDVASSKPKIDHNLVMAYAKELEAKLHAFLPQLRQANSKLSEHSAKLNMENVNENEQHIEMNLDLGVLEQQPSGTARSTGNIKLRPEHTSGEDQELLPRDVSVTRLLSGQSDQPKPSIEVVEPGGIAHELPQRPGPVPS</sequence>
<dbReference type="Proteomes" id="UP001056384">
    <property type="component" value="Chromosome 2"/>
</dbReference>
<feature type="compositionally biased region" description="Polar residues" evidence="1">
    <location>
        <begin position="155"/>
        <end position="165"/>
    </location>
</feature>
<dbReference type="PANTHER" id="PTHR38489">
    <property type="entry name" value="HISTONE CHAPERONE DOMAIN-CONTAINING PROTEIN"/>
    <property type="match status" value="1"/>
</dbReference>
<protein>
    <submittedName>
        <fullName evidence="2">NOP protein chaperone 1</fullName>
    </submittedName>
</protein>
<evidence type="ECO:0000256" key="1">
    <source>
        <dbReference type="SAM" id="MobiDB-lite"/>
    </source>
</evidence>
<keyword evidence="3" id="KW-1185">Reference proteome</keyword>
<feature type="region of interest" description="Disordered" evidence="1">
    <location>
        <begin position="155"/>
        <end position="223"/>
    </location>
</feature>
<evidence type="ECO:0000313" key="2">
    <source>
        <dbReference type="EMBL" id="USW49546.1"/>
    </source>
</evidence>
<feature type="compositionally biased region" description="Low complexity" evidence="1">
    <location>
        <begin position="31"/>
        <end position="41"/>
    </location>
</feature>
<feature type="compositionally biased region" description="Polar residues" evidence="1">
    <location>
        <begin position="189"/>
        <end position="198"/>
    </location>
</feature>
<gene>
    <name evidence="2" type="ORF">Slin15195_G028650</name>
</gene>
<feature type="compositionally biased region" description="Acidic residues" evidence="1">
    <location>
        <begin position="58"/>
        <end position="71"/>
    </location>
</feature>
<organism evidence="2 3">
    <name type="scientific">Septoria linicola</name>
    <dbReference type="NCBI Taxonomy" id="215465"/>
    <lineage>
        <taxon>Eukaryota</taxon>
        <taxon>Fungi</taxon>
        <taxon>Dikarya</taxon>
        <taxon>Ascomycota</taxon>
        <taxon>Pezizomycotina</taxon>
        <taxon>Dothideomycetes</taxon>
        <taxon>Dothideomycetidae</taxon>
        <taxon>Mycosphaerellales</taxon>
        <taxon>Mycosphaerellaceae</taxon>
        <taxon>Septoria</taxon>
    </lineage>
</organism>
<dbReference type="EMBL" id="CP099419">
    <property type="protein sequence ID" value="USW49546.1"/>
    <property type="molecule type" value="Genomic_DNA"/>
</dbReference>
<dbReference type="Pfam" id="PF15370">
    <property type="entry name" value="NOPCHAP1"/>
    <property type="match status" value="1"/>
</dbReference>
<accession>A0A9Q9EF90</accession>
<dbReference type="InterPro" id="IPR027921">
    <property type="entry name" value="NOPCHAP1"/>
</dbReference>
<dbReference type="AlphaFoldDB" id="A0A9Q9EF90"/>
<feature type="region of interest" description="Disordered" evidence="1">
    <location>
        <begin position="1"/>
        <end position="92"/>
    </location>
</feature>
<reference evidence="2" key="1">
    <citation type="submission" date="2022-06" db="EMBL/GenBank/DDBJ databases">
        <title>Complete genome sequences of two strains of the flax pathogen Septoria linicola.</title>
        <authorList>
            <person name="Lapalu N."/>
            <person name="Simon A."/>
            <person name="Demenou B."/>
            <person name="Paumier D."/>
            <person name="Guillot M.-P."/>
            <person name="Gout L."/>
            <person name="Valade R."/>
        </authorList>
    </citation>
    <scope>NUCLEOTIDE SEQUENCE</scope>
    <source>
        <strain evidence="2">SE15195</strain>
    </source>
</reference>